<comment type="caution">
    <text evidence="1">The sequence shown here is derived from an EMBL/GenBank/DDBJ whole genome shotgun (WGS) entry which is preliminary data.</text>
</comment>
<reference evidence="1 2" key="1">
    <citation type="submission" date="2020-01" db="EMBL/GenBank/DDBJ databases">
        <title>Draft genome sequence of Cand. Neptunochlamydia vexilliferae K9.</title>
        <authorList>
            <person name="Schulz F."/>
            <person name="Koestlbacher S."/>
            <person name="Wascher F."/>
            <person name="Pizzetti I."/>
            <person name="Horn M."/>
        </authorList>
    </citation>
    <scope>NUCLEOTIDE SEQUENCE [LARGE SCALE GENOMIC DNA]</scope>
    <source>
        <strain evidence="1 2">K9</strain>
    </source>
</reference>
<keyword evidence="2" id="KW-1185">Reference proteome</keyword>
<organism evidence="1 2">
    <name type="scientific">Candidatus Neptunichlamydia vexilliferae</name>
    <dbReference type="NCBI Taxonomy" id="1651774"/>
    <lineage>
        <taxon>Bacteria</taxon>
        <taxon>Pseudomonadati</taxon>
        <taxon>Chlamydiota</taxon>
        <taxon>Chlamydiia</taxon>
        <taxon>Parachlamydiales</taxon>
        <taxon>Simkaniaceae</taxon>
        <taxon>Candidatus Neptunichlamydia</taxon>
    </lineage>
</organism>
<dbReference type="EMBL" id="JAAEJV010000015">
    <property type="protein sequence ID" value="MBF5059257.1"/>
    <property type="molecule type" value="Genomic_DNA"/>
</dbReference>
<protein>
    <submittedName>
        <fullName evidence="1">Uncharacterized protein</fullName>
    </submittedName>
</protein>
<name>A0ABS0B073_9BACT</name>
<dbReference type="Proteomes" id="UP001194714">
    <property type="component" value="Unassembled WGS sequence"/>
</dbReference>
<evidence type="ECO:0000313" key="2">
    <source>
        <dbReference type="Proteomes" id="UP001194714"/>
    </source>
</evidence>
<accession>A0ABS0B073</accession>
<evidence type="ECO:0000313" key="1">
    <source>
        <dbReference type="EMBL" id="MBF5059257.1"/>
    </source>
</evidence>
<sequence length="125" mass="14156">MQWFEDMNYKSILCFVAMYEDLIALSGSAIDLNHFATLGWKGGETAQSDCDRIEEGLYEGLQQVSQEEINKIHTQFLAFRNAIRAHGSSPWLIANGRENNKPYTEARDALAKSLNDLGKHFTKVD</sequence>
<proteinExistence type="predicted"/>
<gene>
    <name evidence="1" type="ORF">NEPTK9_000766</name>
</gene>